<dbReference type="AlphaFoldDB" id="A0A832WKS9"/>
<protein>
    <submittedName>
        <fullName evidence="1">DUF1894 domain-containing protein</fullName>
    </submittedName>
</protein>
<dbReference type="Pfam" id="PF08979">
    <property type="entry name" value="DUF1894"/>
    <property type="match status" value="1"/>
</dbReference>
<dbReference type="OMA" id="YTKPCYG"/>
<gene>
    <name evidence="1" type="ORF">HA336_04265</name>
</gene>
<dbReference type="Proteomes" id="UP000619545">
    <property type="component" value="Unassembled WGS sequence"/>
</dbReference>
<sequence>MTFCLEEREYEILMARRPFDDCARYIESKFGNIVKLQPGEEILPGLRAIGYGKIPVAYGDEWIVLPITKPCHGSFVVKIEVSAEELEWFLKKHVSGR</sequence>
<organism evidence="1 2">
    <name type="scientific">Methanopyrus kandleri</name>
    <dbReference type="NCBI Taxonomy" id="2320"/>
    <lineage>
        <taxon>Archaea</taxon>
        <taxon>Methanobacteriati</taxon>
        <taxon>Methanobacteriota</taxon>
        <taxon>Methanomada group</taxon>
        <taxon>Methanopyri</taxon>
        <taxon>Methanopyrales</taxon>
        <taxon>Methanopyraceae</taxon>
        <taxon>Methanopyrus</taxon>
    </lineage>
</organism>
<dbReference type="EMBL" id="DUJS01000004">
    <property type="protein sequence ID" value="HII70430.1"/>
    <property type="molecule type" value="Genomic_DNA"/>
</dbReference>
<comment type="caution">
    <text evidence="1">The sequence shown here is derived from an EMBL/GenBank/DDBJ whole genome shotgun (WGS) entry which is preliminary data.</text>
</comment>
<dbReference type="InterPro" id="IPR012031">
    <property type="entry name" value="MTH0776-like"/>
</dbReference>
<accession>A0A832WKS9</accession>
<dbReference type="GeneID" id="1477714"/>
<evidence type="ECO:0000313" key="2">
    <source>
        <dbReference type="Proteomes" id="UP000619545"/>
    </source>
</evidence>
<proteinExistence type="predicted"/>
<reference evidence="1" key="1">
    <citation type="journal article" date="2020" name="bioRxiv">
        <title>A rank-normalized archaeal taxonomy based on genome phylogeny resolves widespread incomplete and uneven classifications.</title>
        <authorList>
            <person name="Rinke C."/>
            <person name="Chuvochina M."/>
            <person name="Mussig A.J."/>
            <person name="Chaumeil P.-A."/>
            <person name="Waite D.W."/>
            <person name="Whitman W.B."/>
            <person name="Parks D.H."/>
            <person name="Hugenholtz P."/>
        </authorList>
    </citation>
    <scope>NUCLEOTIDE SEQUENCE</scope>
    <source>
        <strain evidence="1">UBA8853</strain>
    </source>
</reference>
<evidence type="ECO:0000313" key="1">
    <source>
        <dbReference type="EMBL" id="HII70430.1"/>
    </source>
</evidence>
<dbReference type="PIRSF" id="PIRSF006577">
    <property type="entry name" value="UCP006577"/>
    <property type="match status" value="1"/>
</dbReference>
<dbReference type="RefSeq" id="WP_011018781.1">
    <property type="nucleotide sequence ID" value="NZ_DUJS01000004.1"/>
</dbReference>
<name>A0A832WKS9_9EURY</name>